<dbReference type="EMBL" id="MWUE01000033">
    <property type="protein sequence ID" value="OQP30841.1"/>
    <property type="molecule type" value="Genomic_DNA"/>
</dbReference>
<dbReference type="Proteomes" id="UP000192769">
    <property type="component" value="Unassembled WGS sequence"/>
</dbReference>
<organism evidence="3 4">
    <name type="scientific">Pantoea latae</name>
    <dbReference type="NCBI Taxonomy" id="1964541"/>
    <lineage>
        <taxon>Bacteria</taxon>
        <taxon>Pseudomonadati</taxon>
        <taxon>Pseudomonadota</taxon>
        <taxon>Gammaproteobacteria</taxon>
        <taxon>Enterobacterales</taxon>
        <taxon>Erwiniaceae</taxon>
        <taxon>Pantoea</taxon>
    </lineage>
</organism>
<evidence type="ECO:0000313" key="3">
    <source>
        <dbReference type="EMBL" id="OQP30841.1"/>
    </source>
</evidence>
<dbReference type="PANTHER" id="PTHR31528">
    <property type="entry name" value="4-AMINO-5-HYDROXYMETHYL-2-METHYLPYRIMIDINE PHOSPHATE SYNTHASE THI11-RELATED"/>
    <property type="match status" value="1"/>
</dbReference>
<accession>A0A1V9DAE6</accession>
<sequence>MLMLAVLLMAAMAPAQAAQKVRLLLDWFVNPNHAAIFAAQQSGAFARQGLEVEMIAPADSASVPLLLAAGKADLAVGYQPQLYTLVDKAVPVMRVGTLIDQPLNTLTALKTENIHTLKDFAGKTLGYAIPGFEDVAIQTMLKSAGVDVSKVKLINLNMDAASALLSHKIDGAMTIYRNYELLELRQQGAEPVTFKPEEHGVPAYDELILLAKSDTAAQDPRIAPFLRGLNDGVAYLRAHPEAMWKAFTQAWPELNTPLNHQAWLATLPLFASDAGRFDEARYQAFARYMLDNKLIGQIAPMSRYSLPGTTLTR</sequence>
<dbReference type="InterPro" id="IPR027939">
    <property type="entry name" value="NMT1/THI5"/>
</dbReference>
<dbReference type="OrthoDB" id="5348911at2"/>
<dbReference type="AlphaFoldDB" id="A0A1V9DAE6"/>
<dbReference type="Gene3D" id="3.40.190.10">
    <property type="entry name" value="Periplasmic binding protein-like II"/>
    <property type="match status" value="2"/>
</dbReference>
<comment type="caution">
    <text evidence="3">The sequence shown here is derived from an EMBL/GenBank/DDBJ whole genome shotgun (WGS) entry which is preliminary data.</text>
</comment>
<dbReference type="GO" id="GO:0009228">
    <property type="term" value="P:thiamine biosynthetic process"/>
    <property type="evidence" value="ECO:0007669"/>
    <property type="project" value="InterPro"/>
</dbReference>
<dbReference type="SUPFAM" id="SSF53850">
    <property type="entry name" value="Periplasmic binding protein-like II"/>
    <property type="match status" value="1"/>
</dbReference>
<evidence type="ECO:0000313" key="4">
    <source>
        <dbReference type="Proteomes" id="UP000192769"/>
    </source>
</evidence>
<feature type="chain" id="PRO_5012235431" evidence="1">
    <location>
        <begin position="18"/>
        <end position="313"/>
    </location>
</feature>
<dbReference type="PANTHER" id="PTHR31528:SF3">
    <property type="entry name" value="THIAMINE BIOSYNTHESIS PROTEIN HI_0357-RELATED"/>
    <property type="match status" value="1"/>
</dbReference>
<dbReference type="Pfam" id="PF09084">
    <property type="entry name" value="NMT1"/>
    <property type="match status" value="1"/>
</dbReference>
<protein>
    <submittedName>
        <fullName evidence="3">Thiamine biosynthesis protein</fullName>
    </submittedName>
</protein>
<feature type="signal peptide" evidence="1">
    <location>
        <begin position="1"/>
        <end position="17"/>
    </location>
</feature>
<keyword evidence="1" id="KW-0732">Signal</keyword>
<feature type="domain" description="SsuA/THI5-like" evidence="2">
    <location>
        <begin position="30"/>
        <end position="242"/>
    </location>
</feature>
<evidence type="ECO:0000256" key="1">
    <source>
        <dbReference type="SAM" id="SignalP"/>
    </source>
</evidence>
<proteinExistence type="predicted"/>
<name>A0A1V9DAE6_9GAMM</name>
<keyword evidence="4" id="KW-1185">Reference proteome</keyword>
<gene>
    <name evidence="3" type="ORF">B2J69_20815</name>
</gene>
<reference evidence="3 4" key="1">
    <citation type="submission" date="2017-02" db="EMBL/GenBank/DDBJ databases">
        <title>Whole genome shotgun sequence of Pantoea agglomerans strain AS1 isolated from a cycad, Zamia floridana in Central Florida, USA.</title>
        <authorList>
            <person name="Lata P."/>
            <person name="Govindarajan S."/>
            <person name="Qi F."/>
            <person name="Li J.-L."/>
            <person name="Maurya S.K."/>
            <person name="Sahoo M.K."/>
        </authorList>
    </citation>
    <scope>NUCLEOTIDE SEQUENCE [LARGE SCALE GENOMIC DNA]</scope>
    <source>
        <strain evidence="3 4">AS1</strain>
    </source>
</reference>
<dbReference type="InterPro" id="IPR015168">
    <property type="entry name" value="SsuA/THI5"/>
</dbReference>
<evidence type="ECO:0000259" key="2">
    <source>
        <dbReference type="Pfam" id="PF09084"/>
    </source>
</evidence>